<evidence type="ECO:0000313" key="3">
    <source>
        <dbReference type="EMBL" id="ANJ65201.1"/>
    </source>
</evidence>
<evidence type="ECO:0000256" key="1">
    <source>
        <dbReference type="SAM" id="Coils"/>
    </source>
</evidence>
<gene>
    <name evidence="3" type="ORF">FROZEN_80</name>
</gene>
<dbReference type="Proteomes" id="UP000202061">
    <property type="component" value="Segment"/>
</dbReference>
<keyword evidence="1" id="KW-0175">Coiled coil</keyword>
<dbReference type="KEGG" id="vg:29065843"/>
<feature type="compositionally biased region" description="Polar residues" evidence="2">
    <location>
        <begin position="278"/>
        <end position="287"/>
    </location>
</feature>
<reference evidence="3" key="1">
    <citation type="submission" date="2017-06" db="EMBL/GenBank/DDBJ databases">
        <authorList>
            <person name="Berg J.A."/>
            <person name="Peck M.D."/>
            <person name="Grossarth S.E."/>
            <person name="Jarvis T.M."/>
            <person name="Merrill B.D."/>
            <person name="Breakwell D.P."/>
            <person name="Burnett S.H."/>
            <person name="Grose J.H."/>
        </authorList>
    </citation>
    <scope>NUCLEOTIDE SEQUENCE [LARGE SCALE GENOMIC DNA]</scope>
</reference>
<feature type="coiled-coil region" evidence="1">
    <location>
        <begin position="582"/>
        <end position="633"/>
    </location>
</feature>
<evidence type="ECO:0000256" key="2">
    <source>
        <dbReference type="SAM" id="MobiDB-lite"/>
    </source>
</evidence>
<keyword evidence="4" id="KW-1185">Reference proteome</keyword>
<organism evidence="3 4">
    <name type="scientific">Erwinia phage vB_EamP_Frozen</name>
    <dbReference type="NCBI Taxonomy" id="1852641"/>
    <lineage>
        <taxon>Viruses</taxon>
        <taxon>Duplodnaviria</taxon>
        <taxon>Heunggongvirae</taxon>
        <taxon>Uroviricota</taxon>
        <taxon>Caudoviricetes</taxon>
        <taxon>Schitoviridae</taxon>
        <taxon>Erskinevirinae</taxon>
        <taxon>Johnsonvirus</taxon>
        <taxon>Johnsonvirus frozen</taxon>
    </lineage>
</organism>
<feature type="region of interest" description="Disordered" evidence="2">
    <location>
        <begin position="264"/>
        <end position="287"/>
    </location>
</feature>
<proteinExistence type="predicted"/>
<dbReference type="GeneID" id="29065843"/>
<dbReference type="OrthoDB" id="1397at10239"/>
<name>A0A191ZCT8_9CAUD</name>
<protein>
    <submittedName>
        <fullName evidence="3">Structural protein</fullName>
    </submittedName>
</protein>
<feature type="region of interest" description="Disordered" evidence="2">
    <location>
        <begin position="409"/>
        <end position="432"/>
    </location>
</feature>
<dbReference type="Gene3D" id="1.10.530.10">
    <property type="match status" value="1"/>
</dbReference>
<evidence type="ECO:0000313" key="4">
    <source>
        <dbReference type="Proteomes" id="UP000202061"/>
    </source>
</evidence>
<accession>A0A191ZCT8</accession>
<dbReference type="RefSeq" id="YP_009286201.1">
    <property type="nucleotide sequence ID" value="NC_031062.2"/>
</dbReference>
<sequence>MAQLTWRNVDAPSGSASQQGIRDTAALFGNAANSLSQGLAGFGKAQQDQTTAAVLQNALRYTDPTSYQQALQSGALTQGIDPTNLTPEALRDLSARSTDLLNNATQQSTLDYRNYGLDRTKTLDANSDAAAPIIAQINAAYAQGNRGLGDQLTNSNQALLGRLTPEQTQTLNNNNAGLNTRQLSDTGQQLRNSASQFELGKDMTNYGRQETANRIQQDLISSTFSPADKLAKIEQYNSSPGADPAVTALLRAANPGLYGGGAPGGGGGAAPSGSASSTVYGNGQFGTPSKPVDQMTMGEVVDFGNNTLIPNTRGKVGAGPDMGTSATGAYQITAGTYNDYAPKVFGADWKNIPNTQENQDKVAEAIYNDRNNGDLTQTWKGLSNLPGANVPGAFKNVPWSQARQMIAQGETGQRVPDATDPQSIPGVQRDNTTAQNTSQLLLNSRLAQNSTGLAADLSDSLNDTSTTQQVASKLRSSGDFKGTDNGFLVGEIQKIMQQTGYNAATAGAIMARNVRKSDSGTVGQVMRYLGNPLGNGDSTPNLANGIRLDDSGVRDDITKMKSSGFIPQVLQNQQNRAQAQVVSQAKAQADAALQQLQQLQVRVRSQPALAPLVQQYTQQAQAAQQAYQNALQQTAGNPSNIPMDADPTGARAQQANDAAVLTAAARRAQNEKENRSRITQNAAYLNALSQRP</sequence>
<dbReference type="EMBL" id="KX098389">
    <property type="protein sequence ID" value="ANJ65201.1"/>
    <property type="molecule type" value="Genomic_DNA"/>
</dbReference>